<evidence type="ECO:0000256" key="1">
    <source>
        <dbReference type="SAM" id="Phobius"/>
    </source>
</evidence>
<feature type="transmembrane region" description="Helical" evidence="1">
    <location>
        <begin position="41"/>
        <end position="59"/>
    </location>
</feature>
<dbReference type="EMBL" id="LCHN01000001">
    <property type="protein sequence ID" value="KKT36405.1"/>
    <property type="molecule type" value="Genomic_DNA"/>
</dbReference>
<keyword evidence="1" id="KW-0472">Membrane</keyword>
<gene>
    <name evidence="2" type="ORF">UW23_C0001G0015</name>
</gene>
<protein>
    <submittedName>
        <fullName evidence="2">Uncharacterized protein</fullName>
    </submittedName>
</protein>
<proteinExistence type="predicted"/>
<evidence type="ECO:0000313" key="3">
    <source>
        <dbReference type="Proteomes" id="UP000034069"/>
    </source>
</evidence>
<keyword evidence="1" id="KW-1133">Transmembrane helix</keyword>
<keyword evidence="1" id="KW-0812">Transmembrane</keyword>
<name>A0A0G1GPE4_9BACT</name>
<dbReference type="AlphaFoldDB" id="A0A0G1GPE4"/>
<evidence type="ECO:0000313" key="2">
    <source>
        <dbReference type="EMBL" id="KKT36405.1"/>
    </source>
</evidence>
<reference evidence="2 3" key="1">
    <citation type="journal article" date="2015" name="Nature">
        <title>rRNA introns, odd ribosomes, and small enigmatic genomes across a large radiation of phyla.</title>
        <authorList>
            <person name="Brown C.T."/>
            <person name="Hug L.A."/>
            <person name="Thomas B.C."/>
            <person name="Sharon I."/>
            <person name="Castelle C.J."/>
            <person name="Singh A."/>
            <person name="Wilkins M.J."/>
            <person name="Williams K.H."/>
            <person name="Banfield J.F."/>
        </authorList>
    </citation>
    <scope>NUCLEOTIDE SEQUENCE [LARGE SCALE GENOMIC DNA]</scope>
</reference>
<dbReference type="Proteomes" id="UP000034069">
    <property type="component" value="Unassembled WGS sequence"/>
</dbReference>
<accession>A0A0G1GPE4</accession>
<sequence>MKLSLEQRLKLLYYLKIISMAATALFLSIAAFEYFAVGSGINWPLLGYALASAFMYFCIRSQEQFHQS</sequence>
<comment type="caution">
    <text evidence="2">The sequence shown here is derived from an EMBL/GenBank/DDBJ whole genome shotgun (WGS) entry which is preliminary data.</text>
</comment>
<organism evidence="2 3">
    <name type="scientific">Candidatus Collierbacteria bacterium GW2011_GWA1_44_12</name>
    <dbReference type="NCBI Taxonomy" id="1618376"/>
    <lineage>
        <taxon>Bacteria</taxon>
        <taxon>Candidatus Collieribacteriota</taxon>
    </lineage>
</organism>
<feature type="transmembrane region" description="Helical" evidence="1">
    <location>
        <begin position="12"/>
        <end position="35"/>
    </location>
</feature>